<evidence type="ECO:0000256" key="5">
    <source>
        <dbReference type="ARBA" id="ARBA00022989"/>
    </source>
</evidence>
<dbReference type="Proteomes" id="UP000247498">
    <property type="component" value="Unassembled WGS sequence"/>
</dbReference>
<evidence type="ECO:0000256" key="6">
    <source>
        <dbReference type="ARBA" id="ARBA00023136"/>
    </source>
</evidence>
<proteinExistence type="predicted"/>
<dbReference type="Gene3D" id="1.10.10.1940">
    <property type="match status" value="1"/>
</dbReference>
<evidence type="ECO:0000259" key="10">
    <source>
        <dbReference type="PROSITE" id="PS51670"/>
    </source>
</evidence>
<dbReference type="Pfam" id="PF01549">
    <property type="entry name" value="ShK"/>
    <property type="match status" value="1"/>
</dbReference>
<evidence type="ECO:0000313" key="12">
    <source>
        <dbReference type="Proteomes" id="UP000247498"/>
    </source>
</evidence>
<reference evidence="11 12" key="1">
    <citation type="journal article" date="2018" name="Sci. Rep.">
        <title>Raphidocelis subcapitata (=Pseudokirchneriella subcapitata) provides an insight into genome evolution and environmental adaptations in the Sphaeropleales.</title>
        <authorList>
            <person name="Suzuki S."/>
            <person name="Yamaguchi H."/>
            <person name="Nakajima N."/>
            <person name="Kawachi M."/>
        </authorList>
    </citation>
    <scope>NUCLEOTIDE SEQUENCE [LARGE SCALE GENOMIC DNA]</scope>
    <source>
        <strain evidence="11 12">NIES-35</strain>
    </source>
</reference>
<dbReference type="AlphaFoldDB" id="A0A2V0P1D7"/>
<dbReference type="STRING" id="307507.A0A2V0P1D7"/>
<name>A0A2V0P1D7_9CHLO</name>
<feature type="compositionally biased region" description="Pro residues" evidence="7">
    <location>
        <begin position="506"/>
        <end position="536"/>
    </location>
</feature>
<keyword evidence="5 8" id="KW-1133">Transmembrane helix</keyword>
<evidence type="ECO:0000256" key="4">
    <source>
        <dbReference type="ARBA" id="ARBA00022692"/>
    </source>
</evidence>
<feature type="domain" description="ShKT" evidence="10">
    <location>
        <begin position="446"/>
        <end position="481"/>
    </location>
</feature>
<keyword evidence="4 8" id="KW-0812">Transmembrane</keyword>
<dbReference type="PRINTS" id="PR01217">
    <property type="entry name" value="PRICHEXTENSN"/>
</dbReference>
<comment type="caution">
    <text evidence="11">The sequence shown here is derived from an EMBL/GenBank/DDBJ whole genome shotgun (WGS) entry which is preliminary data.</text>
</comment>
<feature type="signal peptide" evidence="9">
    <location>
        <begin position="1"/>
        <end position="36"/>
    </location>
</feature>
<feature type="compositionally biased region" description="Pro residues" evidence="7">
    <location>
        <begin position="586"/>
        <end position="605"/>
    </location>
</feature>
<feature type="chain" id="PRO_5016144442" description="ShKT domain-containing protein" evidence="9">
    <location>
        <begin position="37"/>
        <end position="754"/>
    </location>
</feature>
<dbReference type="InterPro" id="IPR056508">
    <property type="entry name" value="HPAT-like"/>
</dbReference>
<evidence type="ECO:0000256" key="3">
    <source>
        <dbReference type="ARBA" id="ARBA00022679"/>
    </source>
</evidence>
<evidence type="ECO:0000313" key="11">
    <source>
        <dbReference type="EMBL" id="GBF90905.1"/>
    </source>
</evidence>
<dbReference type="EMBL" id="BDRX01000020">
    <property type="protein sequence ID" value="GBF90905.1"/>
    <property type="molecule type" value="Genomic_DNA"/>
</dbReference>
<feature type="compositionally biased region" description="Low complexity" evidence="7">
    <location>
        <begin position="492"/>
        <end position="502"/>
    </location>
</feature>
<dbReference type="PROSITE" id="PS51670">
    <property type="entry name" value="SHKT"/>
    <property type="match status" value="1"/>
</dbReference>
<dbReference type="SMART" id="SM00254">
    <property type="entry name" value="ShKT"/>
    <property type="match status" value="1"/>
</dbReference>
<dbReference type="OrthoDB" id="2015991at2759"/>
<evidence type="ECO:0000256" key="1">
    <source>
        <dbReference type="ARBA" id="ARBA00004167"/>
    </source>
</evidence>
<keyword evidence="6 8" id="KW-0472">Membrane</keyword>
<organism evidence="11 12">
    <name type="scientific">Raphidocelis subcapitata</name>
    <dbReference type="NCBI Taxonomy" id="307507"/>
    <lineage>
        <taxon>Eukaryota</taxon>
        <taxon>Viridiplantae</taxon>
        <taxon>Chlorophyta</taxon>
        <taxon>core chlorophytes</taxon>
        <taxon>Chlorophyceae</taxon>
        <taxon>CS clade</taxon>
        <taxon>Sphaeropleales</taxon>
        <taxon>Selenastraceae</taxon>
        <taxon>Raphidocelis</taxon>
    </lineage>
</organism>
<dbReference type="InParanoid" id="A0A2V0P1D7"/>
<feature type="region of interest" description="Disordered" evidence="7">
    <location>
        <begin position="492"/>
        <end position="538"/>
    </location>
</feature>
<evidence type="ECO:0000256" key="2">
    <source>
        <dbReference type="ARBA" id="ARBA00022676"/>
    </source>
</evidence>
<evidence type="ECO:0000256" key="8">
    <source>
        <dbReference type="SAM" id="Phobius"/>
    </source>
</evidence>
<gene>
    <name evidence="11" type="ORF">Rsub_03760</name>
</gene>
<dbReference type="InterPro" id="IPR044845">
    <property type="entry name" value="HPAT/SRGT1-like"/>
</dbReference>
<protein>
    <recommendedName>
        <fullName evidence="10">ShKT domain-containing protein</fullName>
    </recommendedName>
</protein>
<evidence type="ECO:0000256" key="9">
    <source>
        <dbReference type="SAM" id="SignalP"/>
    </source>
</evidence>
<comment type="subcellular location">
    <subcellularLocation>
        <location evidence="1">Membrane</location>
        <topology evidence="1">Single-pass membrane protein</topology>
    </subcellularLocation>
</comment>
<keyword evidence="12" id="KW-1185">Reference proteome</keyword>
<dbReference type="InterPro" id="IPR003582">
    <property type="entry name" value="ShKT_dom"/>
</dbReference>
<dbReference type="GO" id="GO:0016020">
    <property type="term" value="C:membrane"/>
    <property type="evidence" value="ECO:0007669"/>
    <property type="project" value="UniProtKB-SubCell"/>
</dbReference>
<dbReference type="PANTHER" id="PTHR31485:SF7">
    <property type="entry name" value="PEPTIDYL SERINE ALPHA-GALACTOSYLTRANSFERASE"/>
    <property type="match status" value="1"/>
</dbReference>
<keyword evidence="3" id="KW-0808">Transferase</keyword>
<evidence type="ECO:0000256" key="7">
    <source>
        <dbReference type="SAM" id="MobiDB-lite"/>
    </source>
</evidence>
<feature type="transmembrane region" description="Helical" evidence="8">
    <location>
        <begin position="724"/>
        <end position="742"/>
    </location>
</feature>
<feature type="region of interest" description="Disordered" evidence="7">
    <location>
        <begin position="585"/>
        <end position="606"/>
    </location>
</feature>
<dbReference type="GO" id="GO:0016757">
    <property type="term" value="F:glycosyltransferase activity"/>
    <property type="evidence" value="ECO:0007669"/>
    <property type="project" value="UniProtKB-KW"/>
</dbReference>
<keyword evidence="9" id="KW-0732">Signal</keyword>
<dbReference type="PANTHER" id="PTHR31485">
    <property type="entry name" value="PEPTIDYL SERINE ALPHA-GALACTOSYLTRANSFERASE"/>
    <property type="match status" value="1"/>
</dbReference>
<feature type="region of interest" description="Disordered" evidence="7">
    <location>
        <begin position="40"/>
        <end position="71"/>
    </location>
</feature>
<accession>A0A2V0P1D7</accession>
<keyword evidence="2" id="KW-0328">Glycosyltransferase</keyword>
<sequence>MARGARPAPRRAAGRAARVLLAALPLLVLAAAAAAAAPLPPAAPAAPPAGGAPLGPPASPQAPAPPPPPAAARAASVHTIFLSDCGAAADWQAFALAYSWRESGQPGALTRIMSCSAEEARARAGRDAAPPGVSVHVAPSLALHPRTGDHYSAYNKPGAVADWLKHAAPEEEWVLILDSDMILRRPFDPEALGLKAPGTALAARQEHLAGVKSGLADRHIPEVAPRRDAAAGPEGRRADQVGGFVLLHRDDLRRVAPFWLKYTEDVRADPNAWRDAGDAAARREGAKPWLAEVYGYAFAAARADVWHKWDNDSMVHPGNTPLGVPRLLHYNAPFGIVPARGKRWSFFKRDYADFDFSKCPPWEGAGEERPKEGLMPLPPLPSQLRKQRYRELLTLQPVVTVNAALCAHYAEACPASDDLAAACEPVEDARRELQAELKQAERQMACGDYFVTKCRDWASRGQCETNKAYMEINCRVSCNLCTPAPADGADGANATAPAVPAHSPRPRPPPPPPHSPPPPRPPSPPPPPAPPPPPPSEAALLHLKYQPAGGVDYKSLLRRCYEAEGLSAEAARECVHASALGLRYTLPPPPPARPPAPPPPPPPPLADALAAVVLAAAAADLPDGDASGGGAAGAGLSGTAALLWGQGDGSGGGGGGSVNGAHLLGEALPSDARAAGLSRRGGAGDVRPPRARRPHNAILPRLTAAAARPSHGGAHGGGPAARALMLWLVVVGVVLVLLSYACRRRRARSGLRID</sequence>
<dbReference type="Pfam" id="PF23452">
    <property type="entry name" value="HPAT"/>
    <property type="match status" value="1"/>
</dbReference>
<feature type="compositionally biased region" description="Pro residues" evidence="7">
    <location>
        <begin position="54"/>
        <end position="70"/>
    </location>
</feature>